<sequence>MERLTLEEAINHEKMMAQRKRWNGKFTKVSLGNEEINKRFEADCIKDAEEHEQFAEWLEELKLYKDIGTLKELKGLKENGTFTGLELAKLAIMQKELKKYEDLEEQGLLVRLPCKEAYSRSGDFVYLIYYYEIIECVHCGLGIDPLSGKAYITLATDEKLFPYRSPDPEQDLDPTDWCTNATDVEVSELGKTVFLTREEAEKKLEEMKKNGE</sequence>
<proteinExistence type="predicted"/>
<dbReference type="EMBL" id="BK015567">
    <property type="protein sequence ID" value="DAE13611.1"/>
    <property type="molecule type" value="Genomic_DNA"/>
</dbReference>
<name>A0A8S5Q4D9_9CAUD</name>
<organism evidence="1">
    <name type="scientific">Siphoviridae sp. ctVif31</name>
    <dbReference type="NCBI Taxonomy" id="2825532"/>
    <lineage>
        <taxon>Viruses</taxon>
        <taxon>Duplodnaviria</taxon>
        <taxon>Heunggongvirae</taxon>
        <taxon>Uroviricota</taxon>
        <taxon>Caudoviricetes</taxon>
    </lineage>
</organism>
<protein>
    <submittedName>
        <fullName evidence="1">Uncharacterized protein</fullName>
    </submittedName>
</protein>
<reference evidence="1" key="1">
    <citation type="journal article" date="2021" name="Proc. Natl. Acad. Sci. U.S.A.">
        <title>A Catalog of Tens of Thousands of Viruses from Human Metagenomes Reveals Hidden Associations with Chronic Diseases.</title>
        <authorList>
            <person name="Tisza M.J."/>
            <person name="Buck C.B."/>
        </authorList>
    </citation>
    <scope>NUCLEOTIDE SEQUENCE</scope>
    <source>
        <strain evidence="1">CtVif31</strain>
    </source>
</reference>
<evidence type="ECO:0000313" key="1">
    <source>
        <dbReference type="EMBL" id="DAE13611.1"/>
    </source>
</evidence>
<accession>A0A8S5Q4D9</accession>